<evidence type="ECO:0000256" key="4">
    <source>
        <dbReference type="ARBA" id="ARBA00022989"/>
    </source>
</evidence>
<keyword evidence="4 6" id="KW-1133">Transmembrane helix</keyword>
<comment type="subcellular location">
    <subcellularLocation>
        <location evidence="1">Cell membrane</location>
        <topology evidence="1">Multi-pass membrane protein</topology>
    </subcellularLocation>
</comment>
<dbReference type="AlphaFoldDB" id="A0A1L8CLI0"/>
<keyword evidence="3 6" id="KW-0812">Transmembrane</keyword>
<evidence type="ECO:0000256" key="1">
    <source>
        <dbReference type="ARBA" id="ARBA00004651"/>
    </source>
</evidence>
<feature type="transmembrane region" description="Helical" evidence="6">
    <location>
        <begin position="443"/>
        <end position="463"/>
    </location>
</feature>
<keyword evidence="5 6" id="KW-0472">Membrane</keyword>
<feature type="transmembrane region" description="Helical" evidence="6">
    <location>
        <begin position="21"/>
        <end position="39"/>
    </location>
</feature>
<feature type="transmembrane region" description="Helical" evidence="6">
    <location>
        <begin position="385"/>
        <end position="406"/>
    </location>
</feature>
<feature type="transmembrane region" description="Helical" evidence="6">
    <location>
        <begin position="137"/>
        <end position="154"/>
    </location>
</feature>
<feature type="transmembrane region" description="Helical" evidence="6">
    <location>
        <begin position="266"/>
        <end position="287"/>
    </location>
</feature>
<dbReference type="OrthoDB" id="653189at2"/>
<evidence type="ECO:0000313" key="8">
    <source>
        <dbReference type="Proteomes" id="UP000231632"/>
    </source>
</evidence>
<feature type="transmembrane region" description="Helical" evidence="6">
    <location>
        <begin position="96"/>
        <end position="117"/>
    </location>
</feature>
<comment type="caution">
    <text evidence="7">The sequence shown here is derived from an EMBL/GenBank/DDBJ whole genome shotgun (WGS) entry which is preliminary data.</text>
</comment>
<feature type="transmembrane region" description="Helical" evidence="6">
    <location>
        <begin position="347"/>
        <end position="364"/>
    </location>
</feature>
<feature type="transmembrane region" description="Helical" evidence="6">
    <location>
        <begin position="166"/>
        <end position="186"/>
    </location>
</feature>
<evidence type="ECO:0000256" key="5">
    <source>
        <dbReference type="ARBA" id="ARBA00023136"/>
    </source>
</evidence>
<dbReference type="InterPro" id="IPR050833">
    <property type="entry name" value="Poly_Biosynth_Transport"/>
</dbReference>
<dbReference type="EMBL" id="BDFD01000004">
    <property type="protein sequence ID" value="GAV19745.1"/>
    <property type="molecule type" value="Genomic_DNA"/>
</dbReference>
<sequence length="511" mass="55964">MAKGNPNSPHVFSNIIANMTGRVVSTLLAIVFTPIYISLLGIEAYGLIGFYVSLQAALSFLELGLSYTCNRELARCSGQGRPAFQKMLDTLRSLEISYWCIALLIGFLLSLSAPVIASGWLDSREFSATYLEDVVLIMAWVIAMKWPVGLYSGALSGLQQQVSMNVALVVVSVLNWGGAALILWAYEPSIQVFFQWQLLVAIISAVLFLCLTWFHMPEGFMHGHFSWKLIKRLLPFTAGVAANAIIGTILLQADKLILSAIVPLKIFAYYALASMMAEAVILLAAPISNAISPRMAQMVGANVKKSVMVTFFHLSAQSVNVLVVPLGLMLAVFSYEVLYSYTGSVEIAANASLALSIMAVAKILHANMLVPYSLQLAVGRLKLTVIINAISLCFFLPLVLVLAKSYGMEGAASAWLLVTLGYVFIGMPLILKQDLQGQWKTWILSNIFVPVLLITSLLLVLKFLLFNNEFSRWELAAMLISTGFISMVAMIMVLPEVRKILKKTLMSRGVI</sequence>
<evidence type="ECO:0000313" key="7">
    <source>
        <dbReference type="EMBL" id="GAV19745.1"/>
    </source>
</evidence>
<dbReference type="PANTHER" id="PTHR30250:SF26">
    <property type="entry name" value="PSMA PROTEIN"/>
    <property type="match status" value="1"/>
</dbReference>
<feature type="transmembrane region" description="Helical" evidence="6">
    <location>
        <begin position="192"/>
        <end position="213"/>
    </location>
</feature>
<dbReference type="STRING" id="1921010.MMIC_P0702"/>
<reference evidence="7 8" key="1">
    <citation type="journal article" date="2017" name="Arch. Microbiol.">
        <title>Mariprofundus micogutta sp. nov., a novel iron-oxidizing zetaproteobacterium isolated from a deep-sea hydrothermal field at the Bayonnaise knoll of the Izu-Ogasawara arc, and a description of Mariprofundales ord. nov. and Zetaproteobacteria classis nov.</title>
        <authorList>
            <person name="Makita H."/>
            <person name="Tanaka E."/>
            <person name="Mitsunobu S."/>
            <person name="Miyazaki M."/>
            <person name="Nunoura T."/>
            <person name="Uematsu K."/>
            <person name="Takaki Y."/>
            <person name="Nishi S."/>
            <person name="Shimamura S."/>
            <person name="Takai K."/>
        </authorList>
    </citation>
    <scope>NUCLEOTIDE SEQUENCE [LARGE SCALE GENOMIC DNA]</scope>
    <source>
        <strain evidence="7 8">ET2</strain>
    </source>
</reference>
<organism evidence="7 8">
    <name type="scientific">Mariprofundus micogutta</name>
    <dbReference type="NCBI Taxonomy" id="1921010"/>
    <lineage>
        <taxon>Bacteria</taxon>
        <taxon>Pseudomonadati</taxon>
        <taxon>Pseudomonadota</taxon>
        <taxon>Candidatius Mariprofundia</taxon>
        <taxon>Mariprofundales</taxon>
        <taxon>Mariprofundaceae</taxon>
        <taxon>Mariprofundus</taxon>
    </lineage>
</organism>
<feature type="transmembrane region" description="Helical" evidence="6">
    <location>
        <begin position="45"/>
        <end position="65"/>
    </location>
</feature>
<name>A0A1L8CLI0_9PROT</name>
<dbReference type="InterPro" id="IPR002797">
    <property type="entry name" value="Polysacc_synth"/>
</dbReference>
<feature type="transmembrane region" description="Helical" evidence="6">
    <location>
        <begin position="233"/>
        <end position="251"/>
    </location>
</feature>
<evidence type="ECO:0000256" key="6">
    <source>
        <dbReference type="SAM" id="Phobius"/>
    </source>
</evidence>
<proteinExistence type="predicted"/>
<protein>
    <submittedName>
        <fullName evidence="7">Colanic acid exporter</fullName>
    </submittedName>
</protein>
<dbReference type="RefSeq" id="WP_072659077.1">
    <property type="nucleotide sequence ID" value="NZ_BDFD01000004.1"/>
</dbReference>
<feature type="transmembrane region" description="Helical" evidence="6">
    <location>
        <begin position="412"/>
        <end position="431"/>
    </location>
</feature>
<accession>A0A1L8CLI0</accession>
<keyword evidence="8" id="KW-1185">Reference proteome</keyword>
<gene>
    <name evidence="7" type="ORF">MMIC_P0702</name>
</gene>
<feature type="transmembrane region" description="Helical" evidence="6">
    <location>
        <begin position="475"/>
        <end position="494"/>
    </location>
</feature>
<evidence type="ECO:0000256" key="3">
    <source>
        <dbReference type="ARBA" id="ARBA00022692"/>
    </source>
</evidence>
<keyword evidence="2" id="KW-1003">Cell membrane</keyword>
<dbReference type="PANTHER" id="PTHR30250">
    <property type="entry name" value="PST FAMILY PREDICTED COLANIC ACID TRANSPORTER"/>
    <property type="match status" value="1"/>
</dbReference>
<dbReference type="Proteomes" id="UP000231632">
    <property type="component" value="Unassembled WGS sequence"/>
</dbReference>
<dbReference type="GO" id="GO:0005886">
    <property type="term" value="C:plasma membrane"/>
    <property type="evidence" value="ECO:0007669"/>
    <property type="project" value="UniProtKB-SubCell"/>
</dbReference>
<dbReference type="Pfam" id="PF01943">
    <property type="entry name" value="Polysacc_synt"/>
    <property type="match status" value="1"/>
</dbReference>
<evidence type="ECO:0000256" key="2">
    <source>
        <dbReference type="ARBA" id="ARBA00022475"/>
    </source>
</evidence>
<feature type="transmembrane region" description="Helical" evidence="6">
    <location>
        <begin position="308"/>
        <end position="335"/>
    </location>
</feature>